<dbReference type="Gene3D" id="3.10.580.10">
    <property type="entry name" value="CBS-domain"/>
    <property type="match status" value="2"/>
</dbReference>
<accession>A0ABQ2CWQ4</accession>
<feature type="domain" description="CBS" evidence="3">
    <location>
        <begin position="80"/>
        <end position="136"/>
    </location>
</feature>
<keyword evidence="1 2" id="KW-0129">CBS domain</keyword>
<evidence type="ECO:0000313" key="4">
    <source>
        <dbReference type="EMBL" id="GGJ28493.1"/>
    </source>
</evidence>
<reference evidence="5" key="1">
    <citation type="journal article" date="2019" name="Int. J. Syst. Evol. Microbiol.">
        <title>The Global Catalogue of Microorganisms (GCM) 10K type strain sequencing project: providing services to taxonomists for standard genome sequencing and annotation.</title>
        <authorList>
            <consortium name="The Broad Institute Genomics Platform"/>
            <consortium name="The Broad Institute Genome Sequencing Center for Infectious Disease"/>
            <person name="Wu L."/>
            <person name="Ma J."/>
        </authorList>
    </citation>
    <scope>NUCLEOTIDE SEQUENCE [LARGE SCALE GENOMIC DNA]</scope>
    <source>
        <strain evidence="5">JCM 14370</strain>
    </source>
</reference>
<protein>
    <recommendedName>
        <fullName evidence="3">CBS domain-containing protein</fullName>
    </recommendedName>
</protein>
<dbReference type="InterPro" id="IPR051257">
    <property type="entry name" value="Diverse_CBS-Domain"/>
</dbReference>
<dbReference type="SMART" id="SM00116">
    <property type="entry name" value="CBS"/>
    <property type="match status" value="2"/>
</dbReference>
<evidence type="ECO:0000256" key="2">
    <source>
        <dbReference type="PROSITE-ProRule" id="PRU00703"/>
    </source>
</evidence>
<dbReference type="RefSeq" id="WP_189001608.1">
    <property type="nucleotide sequence ID" value="NZ_BMOD01000003.1"/>
</dbReference>
<dbReference type="InterPro" id="IPR046342">
    <property type="entry name" value="CBS_dom_sf"/>
</dbReference>
<dbReference type="PANTHER" id="PTHR43080">
    <property type="entry name" value="CBS DOMAIN-CONTAINING PROTEIN CBSX3, MITOCHONDRIAL"/>
    <property type="match status" value="1"/>
</dbReference>
<dbReference type="Proteomes" id="UP000632222">
    <property type="component" value="Unassembled WGS sequence"/>
</dbReference>
<sequence length="151" mass="16634">MKVRDVMTASPVTVPPDLSVPEAAAVMKAGGFHHLPVVKDRKLIGMLTDRDLKEALPSDVGALTIFEVSYLLERLNVERIMTEPVTIRPGRDVREAACKMLDLQIDGLTVLDPRERLVGILTVTDLLRTFVGRTSILMAAQKPFQSRSGRA</sequence>
<name>A0ABQ2CWQ4_9DEIO</name>
<evidence type="ECO:0000256" key="1">
    <source>
        <dbReference type="ARBA" id="ARBA00023122"/>
    </source>
</evidence>
<gene>
    <name evidence="4" type="ORF">GCM10008938_13190</name>
</gene>
<organism evidence="4 5">
    <name type="scientific">Deinococcus roseus</name>
    <dbReference type="NCBI Taxonomy" id="392414"/>
    <lineage>
        <taxon>Bacteria</taxon>
        <taxon>Thermotogati</taxon>
        <taxon>Deinococcota</taxon>
        <taxon>Deinococci</taxon>
        <taxon>Deinococcales</taxon>
        <taxon>Deinococcaceae</taxon>
        <taxon>Deinococcus</taxon>
    </lineage>
</organism>
<keyword evidence="5" id="KW-1185">Reference proteome</keyword>
<dbReference type="Pfam" id="PF00571">
    <property type="entry name" value="CBS"/>
    <property type="match status" value="2"/>
</dbReference>
<evidence type="ECO:0000313" key="5">
    <source>
        <dbReference type="Proteomes" id="UP000632222"/>
    </source>
</evidence>
<dbReference type="PANTHER" id="PTHR43080:SF2">
    <property type="entry name" value="CBS DOMAIN-CONTAINING PROTEIN"/>
    <property type="match status" value="1"/>
</dbReference>
<evidence type="ECO:0000259" key="3">
    <source>
        <dbReference type="PROSITE" id="PS51371"/>
    </source>
</evidence>
<dbReference type="EMBL" id="BMOD01000003">
    <property type="protein sequence ID" value="GGJ28493.1"/>
    <property type="molecule type" value="Genomic_DNA"/>
</dbReference>
<comment type="caution">
    <text evidence="4">The sequence shown here is derived from an EMBL/GenBank/DDBJ whole genome shotgun (WGS) entry which is preliminary data.</text>
</comment>
<feature type="domain" description="CBS" evidence="3">
    <location>
        <begin position="7"/>
        <end position="63"/>
    </location>
</feature>
<dbReference type="SUPFAM" id="SSF54631">
    <property type="entry name" value="CBS-domain pair"/>
    <property type="match status" value="1"/>
</dbReference>
<dbReference type="InterPro" id="IPR000644">
    <property type="entry name" value="CBS_dom"/>
</dbReference>
<dbReference type="CDD" id="cd04584">
    <property type="entry name" value="CBS_pair_AcuB_like"/>
    <property type="match status" value="1"/>
</dbReference>
<dbReference type="PROSITE" id="PS51371">
    <property type="entry name" value="CBS"/>
    <property type="match status" value="2"/>
</dbReference>
<proteinExistence type="predicted"/>